<protein>
    <submittedName>
        <fullName evidence="2">DUF2007 domain-containing protein</fullName>
    </submittedName>
</protein>
<keyword evidence="3" id="KW-1185">Reference proteome</keyword>
<evidence type="ECO:0000313" key="2">
    <source>
        <dbReference type="EMBL" id="MBL0763733.1"/>
    </source>
</evidence>
<accession>A0A937ACK7</accession>
<dbReference type="InterPro" id="IPR018551">
    <property type="entry name" value="DUF2007"/>
</dbReference>
<dbReference type="Pfam" id="PF09413">
    <property type="entry name" value="DUF2007"/>
    <property type="match status" value="1"/>
</dbReference>
<dbReference type="EMBL" id="JAERQG010000001">
    <property type="protein sequence ID" value="MBL0763733.1"/>
    <property type="molecule type" value="Genomic_DNA"/>
</dbReference>
<reference evidence="2" key="1">
    <citation type="submission" date="2021-01" db="EMBL/GenBank/DDBJ databases">
        <title>Marivirga sp. nov., isolated from intertidal surface sediments.</title>
        <authorList>
            <person name="Zhang M."/>
        </authorList>
    </citation>
    <scope>NUCLEOTIDE SEQUENCE</scope>
    <source>
        <strain evidence="2">SM1354</strain>
    </source>
</reference>
<dbReference type="Proteomes" id="UP000642920">
    <property type="component" value="Unassembled WGS sequence"/>
</dbReference>
<organism evidence="2 3">
    <name type="scientific">Marivirga atlantica</name>
    <dbReference type="NCBI Taxonomy" id="1548457"/>
    <lineage>
        <taxon>Bacteria</taxon>
        <taxon>Pseudomonadati</taxon>
        <taxon>Bacteroidota</taxon>
        <taxon>Cytophagia</taxon>
        <taxon>Cytophagales</taxon>
        <taxon>Marivirgaceae</taxon>
        <taxon>Marivirga</taxon>
    </lineage>
</organism>
<evidence type="ECO:0000313" key="3">
    <source>
        <dbReference type="Proteomes" id="UP000642920"/>
    </source>
</evidence>
<gene>
    <name evidence="2" type="ORF">JKP34_00630</name>
</gene>
<evidence type="ECO:0000259" key="1">
    <source>
        <dbReference type="Pfam" id="PF09413"/>
    </source>
</evidence>
<proteinExistence type="predicted"/>
<dbReference type="RefSeq" id="WP_201916651.1">
    <property type="nucleotide sequence ID" value="NZ_JAERQG010000001.1"/>
</dbReference>
<comment type="caution">
    <text evidence="2">The sequence shown here is derived from an EMBL/GenBank/DDBJ whole genome shotgun (WGS) entry which is preliminary data.</text>
</comment>
<feature type="domain" description="DUF2007" evidence="1">
    <location>
        <begin position="4"/>
        <end position="64"/>
    </location>
</feature>
<name>A0A937ACK7_9BACT</name>
<sequence length="69" mass="8038">MAKWQTIYKTELLYRAEIIKSHLEEGSIDTIILNKMDSAYQINGHYEIKVNPDQVIRAIKIIENDITFG</sequence>
<dbReference type="AlphaFoldDB" id="A0A937ACK7"/>